<protein>
    <submittedName>
        <fullName evidence="7">Variable prolipoprotein</fullName>
    </submittedName>
</protein>
<feature type="compositionally biased region" description="Basic and acidic residues" evidence="6">
    <location>
        <begin position="49"/>
        <end position="62"/>
    </location>
</feature>
<comment type="caution">
    <text evidence="7">The sequence shown here is derived from an EMBL/GenBank/DDBJ whole genome shotgun (WGS) entry which is preliminary data.</text>
</comment>
<evidence type="ECO:0000256" key="1">
    <source>
        <dbReference type="ARBA" id="ARBA00004193"/>
    </source>
</evidence>
<evidence type="ECO:0000256" key="4">
    <source>
        <dbReference type="ARBA" id="ARBA00023139"/>
    </source>
</evidence>
<comment type="subcellular location">
    <subcellularLocation>
        <location evidence="1">Cell membrane</location>
        <topology evidence="1">Lipid-anchor</topology>
    </subcellularLocation>
</comment>
<keyword evidence="5" id="KW-0449">Lipoprotein</keyword>
<evidence type="ECO:0000313" key="7">
    <source>
        <dbReference type="EMBL" id="KJQ46314.1"/>
    </source>
</evidence>
<evidence type="ECO:0000313" key="8">
    <source>
        <dbReference type="Proteomes" id="UP000033624"/>
    </source>
</evidence>
<dbReference type="AlphaFoldDB" id="A0AAE2EIY0"/>
<evidence type="ECO:0000256" key="6">
    <source>
        <dbReference type="SAM" id="MobiDB-lite"/>
    </source>
</evidence>
<dbReference type="Proteomes" id="UP000033624">
    <property type="component" value="Unassembled WGS sequence"/>
</dbReference>
<name>A0AAE2EIY0_MYCMY</name>
<dbReference type="RefSeq" id="WP_011166557.1">
    <property type="nucleotide sequence ID" value="NZ_CP010267.1"/>
</dbReference>
<dbReference type="InterPro" id="IPR049890">
    <property type="entry name" value="VlpA-F-like_signal"/>
</dbReference>
<evidence type="ECO:0000256" key="5">
    <source>
        <dbReference type="ARBA" id="ARBA00023288"/>
    </source>
</evidence>
<sequence length="156" mass="18378">MKKINKIIISLSSIISISSMPLITASCSNKNRINESITNNTTPQTQDNHNQENKNKKEEEDPKDLLNQLEEIQKDYEEAKKGNEELIKKSDYFDDLKQWFENIVPGSNHKWNYYLDFKNKVKNDGKIGSFEYVKDFIKKYKTLIKKSLQKKQEILE</sequence>
<dbReference type="NCBIfam" id="NF033817">
    <property type="entry name" value="Mplas_variab_LP"/>
    <property type="match status" value="1"/>
</dbReference>
<evidence type="ECO:0000256" key="2">
    <source>
        <dbReference type="ARBA" id="ARBA00022729"/>
    </source>
</evidence>
<reference evidence="7 8" key="1">
    <citation type="submission" date="2015-02" db="EMBL/GenBank/DDBJ databases">
        <title>Mycoplasma mycoides subsp. mycoides strain:B237 Genome sequencing.</title>
        <authorList>
            <person name="Fischer A."/>
            <person name="Santana-Cruz I."/>
            <person name="Schieck E."/>
            <person name="Gourle H."/>
            <person name="Lambert M."/>
            <person name="Nadendla S."/>
            <person name="Miller R.A."/>
            <person name="Weber J."/>
            <person name="Bongcam-Rudloff E."/>
            <person name="Vashee S."/>
            <person name="Frey J."/>
            <person name="Jores J."/>
        </authorList>
    </citation>
    <scope>NUCLEOTIDE SEQUENCE [LARGE SCALE GENOMIC DNA]</scope>
    <source>
        <strain evidence="7 8">B237</strain>
    </source>
</reference>
<keyword evidence="2" id="KW-0732">Signal</keyword>
<dbReference type="PROSITE" id="PS51257">
    <property type="entry name" value="PROKAR_LIPOPROTEIN"/>
    <property type="match status" value="1"/>
</dbReference>
<gene>
    <name evidence="7" type="ORF">TS59_0402</name>
</gene>
<keyword evidence="4" id="KW-0564">Palmitate</keyword>
<proteinExistence type="predicted"/>
<dbReference type="EMBL" id="LAEW01000001">
    <property type="protein sequence ID" value="KJQ46314.1"/>
    <property type="molecule type" value="Genomic_DNA"/>
</dbReference>
<accession>A0AAE2EIY0</accession>
<dbReference type="OMA" id="RNEKHEY"/>
<dbReference type="GO" id="GO:0005886">
    <property type="term" value="C:plasma membrane"/>
    <property type="evidence" value="ECO:0007669"/>
    <property type="project" value="UniProtKB-SubCell"/>
</dbReference>
<organism evidence="7 8">
    <name type="scientific">Mycoplasma mycoides subsp. mycoides</name>
    <dbReference type="NCBI Taxonomy" id="2103"/>
    <lineage>
        <taxon>Bacteria</taxon>
        <taxon>Bacillati</taxon>
        <taxon>Mycoplasmatota</taxon>
        <taxon>Mollicutes</taxon>
        <taxon>Mycoplasmataceae</taxon>
        <taxon>Mycoplasma</taxon>
    </lineage>
</organism>
<feature type="region of interest" description="Disordered" evidence="6">
    <location>
        <begin position="34"/>
        <end position="62"/>
    </location>
</feature>
<keyword evidence="3" id="KW-0677">Repeat</keyword>
<evidence type="ECO:0000256" key="3">
    <source>
        <dbReference type="ARBA" id="ARBA00022737"/>
    </source>
</evidence>
<dbReference type="KEGG" id="mmyi:mycmycITA_00393"/>
<feature type="compositionally biased region" description="Polar residues" evidence="6">
    <location>
        <begin position="34"/>
        <end position="46"/>
    </location>
</feature>